<feature type="transmembrane region" description="Helical" evidence="5">
    <location>
        <begin position="48"/>
        <end position="72"/>
    </location>
</feature>
<accession>A0A1Y2A3B8</accession>
<dbReference type="STRING" id="1754190.A0A1Y2A3B8"/>
<dbReference type="GO" id="GO:0004930">
    <property type="term" value="F:G protein-coupled receptor activity"/>
    <property type="evidence" value="ECO:0007669"/>
    <property type="project" value="InterPro"/>
</dbReference>
<evidence type="ECO:0000256" key="3">
    <source>
        <dbReference type="ARBA" id="ARBA00022989"/>
    </source>
</evidence>
<keyword evidence="4 5" id="KW-0472">Membrane</keyword>
<reference evidence="7 8" key="1">
    <citation type="submission" date="2016-08" db="EMBL/GenBank/DDBJ databases">
        <title>A Parts List for Fungal Cellulosomes Revealed by Comparative Genomics.</title>
        <authorList>
            <consortium name="DOE Joint Genome Institute"/>
            <person name="Haitjema C.H."/>
            <person name="Gilmore S.P."/>
            <person name="Henske J.K."/>
            <person name="Solomon K.V."/>
            <person name="De Groot R."/>
            <person name="Kuo A."/>
            <person name="Mondo S.J."/>
            <person name="Salamov A.A."/>
            <person name="Labutti K."/>
            <person name="Zhao Z."/>
            <person name="Chiniquy J."/>
            <person name="Barry K."/>
            <person name="Brewer H.M."/>
            <person name="Purvine S.O."/>
            <person name="Wright A.T."/>
            <person name="Boxma B."/>
            <person name="Van Alen T."/>
            <person name="Hackstein J.H."/>
            <person name="Baker S.E."/>
            <person name="Grigoriev I.V."/>
            <person name="O'Malley M.A."/>
        </authorList>
    </citation>
    <scope>NUCLEOTIDE SEQUENCE [LARGE SCALE GENOMIC DNA]</scope>
    <source>
        <strain evidence="7 8">G1</strain>
    </source>
</reference>
<evidence type="ECO:0000313" key="8">
    <source>
        <dbReference type="Proteomes" id="UP000193920"/>
    </source>
</evidence>
<feature type="transmembrane region" description="Helical" evidence="5">
    <location>
        <begin position="272"/>
        <end position="295"/>
    </location>
</feature>
<dbReference type="EMBL" id="MCOG01000329">
    <property type="protein sequence ID" value="ORY17023.1"/>
    <property type="molecule type" value="Genomic_DNA"/>
</dbReference>
<dbReference type="InterPro" id="IPR017978">
    <property type="entry name" value="GPCR_3_C"/>
</dbReference>
<feature type="transmembrane region" description="Helical" evidence="5">
    <location>
        <begin position="235"/>
        <end position="260"/>
    </location>
</feature>
<dbReference type="GO" id="GO:0016020">
    <property type="term" value="C:membrane"/>
    <property type="evidence" value="ECO:0007669"/>
    <property type="project" value="UniProtKB-SubCell"/>
</dbReference>
<keyword evidence="3 5" id="KW-1133">Transmembrane helix</keyword>
<comment type="subcellular location">
    <subcellularLocation>
        <location evidence="1">Membrane</location>
        <topology evidence="1">Multi-pass membrane protein</topology>
    </subcellularLocation>
</comment>
<keyword evidence="2 5" id="KW-0812">Transmembrane</keyword>
<gene>
    <name evidence="7" type="ORF">LY90DRAFT_517655</name>
</gene>
<evidence type="ECO:0000259" key="6">
    <source>
        <dbReference type="Pfam" id="PF00003"/>
    </source>
</evidence>
<name>A0A1Y2A3B8_9FUNG</name>
<protein>
    <recommendedName>
        <fullName evidence="6">G-protein coupled receptors family 3 profile domain-containing protein</fullName>
    </recommendedName>
</protein>
<evidence type="ECO:0000256" key="4">
    <source>
        <dbReference type="ARBA" id="ARBA00023136"/>
    </source>
</evidence>
<comment type="caution">
    <text evidence="7">The sequence shown here is derived from an EMBL/GenBank/DDBJ whole genome shotgun (WGS) entry which is preliminary data.</text>
</comment>
<evidence type="ECO:0000256" key="5">
    <source>
        <dbReference type="SAM" id="Phobius"/>
    </source>
</evidence>
<feature type="transmembrane region" description="Helical" evidence="5">
    <location>
        <begin position="87"/>
        <end position="106"/>
    </location>
</feature>
<sequence>MRYDEYSEKLESYLYDFLYGNATAKDSLKKINDITKIYKISVDTKDSVIGLISLILISLISVIMLLSSLFLFKENYKPFFEYLSFDFWIITILGSIIILYSCYTEYGDLTVVKCHLKYLFLSLGLTLNLVPTLSKLIINFPEENKLSNWINNYSRTFLLIFIMIDIIMNGLAYVFPFDVESNLIDGGENYLYCNMKNIFGIIMIYVVVIYKISVMALMLFLLFVEWNIQKYISDVRIIISTIYIDLLTIIIYIIFVYCHIKNYIINYLIKECIIFIISISNYVFLYGFRLIFAFLNKKNLKQLFINNINKKFINNESSTNNSILKTAEICVTNQSSYSEESSNDTSKAPFKTSIFTKIINYHNSTSAYYDNNNYFNSSNNNSTNN</sequence>
<evidence type="ECO:0000256" key="2">
    <source>
        <dbReference type="ARBA" id="ARBA00022692"/>
    </source>
</evidence>
<proteinExistence type="predicted"/>
<evidence type="ECO:0000256" key="1">
    <source>
        <dbReference type="ARBA" id="ARBA00004141"/>
    </source>
</evidence>
<dbReference type="Proteomes" id="UP000193920">
    <property type="component" value="Unassembled WGS sequence"/>
</dbReference>
<dbReference type="OrthoDB" id="10626279at2759"/>
<evidence type="ECO:0000313" key="7">
    <source>
        <dbReference type="EMBL" id="ORY17023.1"/>
    </source>
</evidence>
<dbReference type="AlphaFoldDB" id="A0A1Y2A3B8"/>
<feature type="transmembrane region" description="Helical" evidence="5">
    <location>
        <begin position="118"/>
        <end position="138"/>
    </location>
</feature>
<dbReference type="Pfam" id="PF00003">
    <property type="entry name" value="7tm_3"/>
    <property type="match status" value="1"/>
</dbReference>
<keyword evidence="8" id="KW-1185">Reference proteome</keyword>
<feature type="transmembrane region" description="Helical" evidence="5">
    <location>
        <begin position="158"/>
        <end position="177"/>
    </location>
</feature>
<feature type="transmembrane region" description="Helical" evidence="5">
    <location>
        <begin position="198"/>
        <end position="223"/>
    </location>
</feature>
<organism evidence="7 8">
    <name type="scientific">Neocallimastix californiae</name>
    <dbReference type="NCBI Taxonomy" id="1754190"/>
    <lineage>
        <taxon>Eukaryota</taxon>
        <taxon>Fungi</taxon>
        <taxon>Fungi incertae sedis</taxon>
        <taxon>Chytridiomycota</taxon>
        <taxon>Chytridiomycota incertae sedis</taxon>
        <taxon>Neocallimastigomycetes</taxon>
        <taxon>Neocallimastigales</taxon>
        <taxon>Neocallimastigaceae</taxon>
        <taxon>Neocallimastix</taxon>
    </lineage>
</organism>
<feature type="domain" description="G-protein coupled receptors family 3 profile" evidence="6">
    <location>
        <begin position="47"/>
        <end position="285"/>
    </location>
</feature>